<proteinExistence type="inferred from homology"/>
<dbReference type="CDD" id="cd02440">
    <property type="entry name" value="AdoMet_MTases"/>
    <property type="match status" value="1"/>
</dbReference>
<dbReference type="Gene3D" id="3.40.50.150">
    <property type="entry name" value="Vaccinia Virus protein VP39"/>
    <property type="match status" value="1"/>
</dbReference>
<dbReference type="Proteomes" id="UP000641588">
    <property type="component" value="Unassembled WGS sequence"/>
</dbReference>
<dbReference type="RefSeq" id="WP_171655183.1">
    <property type="nucleotide sequence ID" value="NZ_WHOD01000105.1"/>
</dbReference>
<sequence>MEKELNYWNQIFAEMNNSKPVYDDWLDKHSARLEASRNVPVIDLGCGVGCDTLYLSERGYPVISCDLSEEALQRVQQYVPDAVTMQVNLLEKLPFESNSAMTVIADLSLHYFSWSDTQAVLEELQRVLLPNGSLLCRLNSVHDVDFGAGQGIELEPNYYEHEGRRKRYFNEHQIDQLFRKWHIVYKQEATMTRYRLPKQLWEIAVINRAI</sequence>
<comment type="caution">
    <text evidence="5">The sequence shown here is derived from an EMBL/GenBank/DDBJ whole genome shotgun (WGS) entry which is preliminary data.</text>
</comment>
<dbReference type="EMBL" id="WHOD01000105">
    <property type="protein sequence ID" value="NOU96939.1"/>
    <property type="molecule type" value="Genomic_DNA"/>
</dbReference>
<dbReference type="GO" id="GO:0032259">
    <property type="term" value="P:methylation"/>
    <property type="evidence" value="ECO:0007669"/>
    <property type="project" value="UniProtKB-KW"/>
</dbReference>
<evidence type="ECO:0000256" key="2">
    <source>
        <dbReference type="ARBA" id="ARBA00022603"/>
    </source>
</evidence>
<evidence type="ECO:0000313" key="5">
    <source>
        <dbReference type="EMBL" id="NOU96939.1"/>
    </source>
</evidence>
<dbReference type="SUPFAM" id="SSF53335">
    <property type="entry name" value="S-adenosyl-L-methionine-dependent methyltransferases"/>
    <property type="match status" value="1"/>
</dbReference>
<reference evidence="5" key="1">
    <citation type="submission" date="2019-10" db="EMBL/GenBank/DDBJ databases">
        <title>Description of Paenibacillus glebae sp. nov.</title>
        <authorList>
            <person name="Carlier A."/>
            <person name="Qi S."/>
        </authorList>
    </citation>
    <scope>NUCLEOTIDE SEQUENCE</scope>
    <source>
        <strain evidence="5">LMG 31456</strain>
    </source>
</reference>
<dbReference type="InterPro" id="IPR029063">
    <property type="entry name" value="SAM-dependent_MTases_sf"/>
</dbReference>
<accession>A0A972K1Q6</accession>
<keyword evidence="2 5" id="KW-0489">Methyltransferase</keyword>
<dbReference type="InterPro" id="IPR051052">
    <property type="entry name" value="Diverse_substrate_MTase"/>
</dbReference>
<protein>
    <submittedName>
        <fullName evidence="5">Methyltransferase domain-containing protein</fullName>
    </submittedName>
</protein>
<keyword evidence="3" id="KW-0808">Transferase</keyword>
<comment type="similarity">
    <text evidence="1">Belongs to the methyltransferase superfamily.</text>
</comment>
<evidence type="ECO:0000313" key="6">
    <source>
        <dbReference type="Proteomes" id="UP000641588"/>
    </source>
</evidence>
<feature type="domain" description="Methyltransferase type 11" evidence="4">
    <location>
        <begin position="43"/>
        <end position="136"/>
    </location>
</feature>
<name>A0A972K1Q6_9BACL</name>
<gene>
    <name evidence="5" type="ORF">GC093_27490</name>
</gene>
<evidence type="ECO:0000256" key="3">
    <source>
        <dbReference type="ARBA" id="ARBA00022679"/>
    </source>
</evidence>
<dbReference type="InterPro" id="IPR013216">
    <property type="entry name" value="Methyltransf_11"/>
</dbReference>
<dbReference type="PANTHER" id="PTHR44942">
    <property type="entry name" value="METHYLTRANSF_11 DOMAIN-CONTAINING PROTEIN"/>
    <property type="match status" value="1"/>
</dbReference>
<dbReference type="AlphaFoldDB" id="A0A972K1Q6"/>
<keyword evidence="6" id="KW-1185">Reference proteome</keyword>
<evidence type="ECO:0000256" key="1">
    <source>
        <dbReference type="ARBA" id="ARBA00008361"/>
    </source>
</evidence>
<organism evidence="5 6">
    <name type="scientific">Paenibacillus foliorum</name>
    <dbReference type="NCBI Taxonomy" id="2654974"/>
    <lineage>
        <taxon>Bacteria</taxon>
        <taxon>Bacillati</taxon>
        <taxon>Bacillota</taxon>
        <taxon>Bacilli</taxon>
        <taxon>Bacillales</taxon>
        <taxon>Paenibacillaceae</taxon>
        <taxon>Paenibacillus</taxon>
    </lineage>
</organism>
<dbReference type="GO" id="GO:0008757">
    <property type="term" value="F:S-adenosylmethionine-dependent methyltransferase activity"/>
    <property type="evidence" value="ECO:0007669"/>
    <property type="project" value="InterPro"/>
</dbReference>
<dbReference type="PANTHER" id="PTHR44942:SF4">
    <property type="entry name" value="METHYLTRANSFERASE TYPE 11 DOMAIN-CONTAINING PROTEIN"/>
    <property type="match status" value="1"/>
</dbReference>
<evidence type="ECO:0000259" key="4">
    <source>
        <dbReference type="Pfam" id="PF08241"/>
    </source>
</evidence>
<dbReference type="Pfam" id="PF08241">
    <property type="entry name" value="Methyltransf_11"/>
    <property type="match status" value="1"/>
</dbReference>